<dbReference type="SMART" id="SM00448">
    <property type="entry name" value="REC"/>
    <property type="match status" value="1"/>
</dbReference>
<comment type="subcellular location">
    <subcellularLocation>
        <location evidence="1">Cytoplasm</location>
    </subcellularLocation>
</comment>
<dbReference type="GO" id="GO:0000160">
    <property type="term" value="P:phosphorelay signal transduction system"/>
    <property type="evidence" value="ECO:0007669"/>
    <property type="project" value="UniProtKB-KW"/>
</dbReference>
<feature type="domain" description="HTH araC/xylS-type" evidence="9">
    <location>
        <begin position="389"/>
        <end position="487"/>
    </location>
</feature>
<sequence length="495" mass="57740">MMRYKVMFVDDEYMILEGLKMIVDWSALGFDVVKTAKNATEALSYLENHEIDLLITDINMPEMSGIELVKQAQLEKQEFFTIILSGYQEFDFVKKGMQLGVKNYLVKPVNKEELKKSVLEIHTELEKRQQQKEQKEFYRETGLILWLNDELNDGEFQGLLKQFSTGTLPPYTPVVFNGEKEILEAIAERFVAKGQQMAVYGRFNEKQLILIYSGDRQPLLLMIRALEQHFSGEHWQLIVGETIEEWENLYKSYEKIKQVQSLQAFYPDLLPRERIIKVDTVNKEGELPFLSFNKALMIGDIKTIRQELDKIFDQLLAAQADPEQVKYISFLLFTDIYRQSPALSAEDYEAVIAEIRKGNTIVELRRLFDSILEKTKEQNNQKRYSETVQHAIDIINNEYTAEISLKSAAESLHLSVVYLGQIFKKETELSFNQYLNLVRIKKAQHLLLHTQQTINEISEAIGYNNTNYFSKMFKKLNGITPKEFRDTYREGYDSL</sequence>
<protein>
    <submittedName>
        <fullName evidence="12">Two-component system, response regulator YesN</fullName>
    </submittedName>
</protein>
<dbReference type="InterPro" id="IPR051552">
    <property type="entry name" value="HptR"/>
</dbReference>
<accession>A0A242K462</accession>
<dbReference type="EMBL" id="NGMM01000006">
    <property type="protein sequence ID" value="OTP12757.1"/>
    <property type="molecule type" value="Genomic_DNA"/>
</dbReference>
<evidence type="ECO:0000256" key="4">
    <source>
        <dbReference type="ARBA" id="ARBA00023012"/>
    </source>
</evidence>
<dbReference type="GO" id="GO:0043565">
    <property type="term" value="F:sequence-specific DNA binding"/>
    <property type="evidence" value="ECO:0007669"/>
    <property type="project" value="InterPro"/>
</dbReference>
<evidence type="ECO:0000259" key="10">
    <source>
        <dbReference type="PROSITE" id="PS50110"/>
    </source>
</evidence>
<reference evidence="12" key="3">
    <citation type="submission" date="2024-03" db="EMBL/GenBank/DDBJ databases">
        <title>The Genome Sequence of Enterococcus sp. DIV0242b.</title>
        <authorList>
            <consortium name="The Broad Institute Genomics Platform"/>
            <consortium name="The Broad Institute Microbial Omics Core"/>
            <consortium name="The Broad Institute Genomic Center for Infectious Diseases"/>
            <person name="Earl A."/>
            <person name="Manson A."/>
            <person name="Gilmore M."/>
            <person name="Schwartman J."/>
            <person name="Shea T."/>
            <person name="Abouelleil A."/>
            <person name="Cao P."/>
            <person name="Chapman S."/>
            <person name="Cusick C."/>
            <person name="Young S."/>
            <person name="Neafsey D."/>
            <person name="Nusbaum C."/>
            <person name="Birren B."/>
        </authorList>
    </citation>
    <scope>NUCLEOTIDE SEQUENCE</scope>
    <source>
        <strain evidence="12">9E7_DIV0242</strain>
    </source>
</reference>
<dbReference type="GO" id="GO:0005737">
    <property type="term" value="C:cytoplasm"/>
    <property type="evidence" value="ECO:0007669"/>
    <property type="project" value="UniProtKB-SubCell"/>
</dbReference>
<keyword evidence="13" id="KW-1185">Reference proteome</keyword>
<dbReference type="CDD" id="cd17536">
    <property type="entry name" value="REC_YesN-like"/>
    <property type="match status" value="1"/>
</dbReference>
<dbReference type="GO" id="GO:0003700">
    <property type="term" value="F:DNA-binding transcription factor activity"/>
    <property type="evidence" value="ECO:0007669"/>
    <property type="project" value="InterPro"/>
</dbReference>
<dbReference type="InterPro" id="IPR009057">
    <property type="entry name" value="Homeodomain-like_sf"/>
</dbReference>
<keyword evidence="4" id="KW-0902">Two-component regulatory system</keyword>
<dbReference type="Pfam" id="PF00072">
    <property type="entry name" value="Response_reg"/>
    <property type="match status" value="1"/>
</dbReference>
<name>A0A242K462_9ENTE</name>
<dbReference type="PROSITE" id="PS50110">
    <property type="entry name" value="RESPONSE_REGULATORY"/>
    <property type="match status" value="1"/>
</dbReference>
<dbReference type="InterPro" id="IPR018062">
    <property type="entry name" value="HTH_AraC-typ_CS"/>
</dbReference>
<organism evidence="11">
    <name type="scientific">Candidatus Enterococcus clewellii</name>
    <dbReference type="NCBI Taxonomy" id="1834193"/>
    <lineage>
        <taxon>Bacteria</taxon>
        <taxon>Bacillati</taxon>
        <taxon>Bacillota</taxon>
        <taxon>Bacilli</taxon>
        <taxon>Lactobacillales</taxon>
        <taxon>Enterococcaceae</taxon>
        <taxon>Enterococcus</taxon>
    </lineage>
</organism>
<evidence type="ECO:0000256" key="1">
    <source>
        <dbReference type="ARBA" id="ARBA00004496"/>
    </source>
</evidence>
<evidence type="ECO:0000313" key="11">
    <source>
        <dbReference type="EMBL" id="OTP12757.1"/>
    </source>
</evidence>
<evidence type="ECO:0000256" key="2">
    <source>
        <dbReference type="ARBA" id="ARBA00022490"/>
    </source>
</evidence>
<evidence type="ECO:0000313" key="13">
    <source>
        <dbReference type="Proteomes" id="UP000195141"/>
    </source>
</evidence>
<dbReference type="PANTHER" id="PTHR42713">
    <property type="entry name" value="HISTIDINE KINASE-RELATED"/>
    <property type="match status" value="1"/>
</dbReference>
<dbReference type="SMART" id="SM00342">
    <property type="entry name" value="HTH_ARAC"/>
    <property type="match status" value="1"/>
</dbReference>
<dbReference type="Pfam" id="PF12833">
    <property type="entry name" value="HTH_18"/>
    <property type="match status" value="1"/>
</dbReference>
<feature type="modified residue" description="4-aspartylphosphate" evidence="8">
    <location>
        <position position="57"/>
    </location>
</feature>
<dbReference type="SUPFAM" id="SSF52172">
    <property type="entry name" value="CheY-like"/>
    <property type="match status" value="1"/>
</dbReference>
<reference evidence="11" key="1">
    <citation type="submission" date="2017-05" db="EMBL/GenBank/DDBJ databases">
        <title>The Genome Sequence of Enterococcus sp. 9E7_DIV0242.</title>
        <authorList>
            <consortium name="The Broad Institute Genomics Platform"/>
            <consortium name="The Broad Institute Genomic Center for Infectious Diseases"/>
            <person name="Earl A."/>
            <person name="Manson A."/>
            <person name="Schwartman J."/>
            <person name="Gilmore M."/>
            <person name="Abouelleil A."/>
            <person name="Cao P."/>
            <person name="Chapman S."/>
            <person name="Cusick C."/>
            <person name="Shea T."/>
            <person name="Young S."/>
            <person name="Neafsey D."/>
            <person name="Nusbaum C."/>
            <person name="Birren B."/>
        </authorList>
    </citation>
    <scope>NUCLEOTIDE SEQUENCE [LARGE SCALE GENOMIC DNA]</scope>
    <source>
        <strain evidence="11">9E7_DIV0242</strain>
    </source>
</reference>
<dbReference type="Gene3D" id="3.40.50.2300">
    <property type="match status" value="1"/>
</dbReference>
<dbReference type="InterPro" id="IPR018060">
    <property type="entry name" value="HTH_AraC"/>
</dbReference>
<evidence type="ECO:0000259" key="9">
    <source>
        <dbReference type="PROSITE" id="PS01124"/>
    </source>
</evidence>
<dbReference type="SUPFAM" id="SSF46689">
    <property type="entry name" value="Homeodomain-like"/>
    <property type="match status" value="2"/>
</dbReference>
<dbReference type="InterPro" id="IPR020449">
    <property type="entry name" value="Tscrpt_reg_AraC-type_HTH"/>
</dbReference>
<dbReference type="InterPro" id="IPR011006">
    <property type="entry name" value="CheY-like_superfamily"/>
</dbReference>
<evidence type="ECO:0000313" key="12">
    <source>
        <dbReference type="EMBL" id="WYJ89653.1"/>
    </source>
</evidence>
<dbReference type="PRINTS" id="PR00032">
    <property type="entry name" value="HTHARAC"/>
</dbReference>
<keyword evidence="7" id="KW-0804">Transcription</keyword>
<dbReference type="Proteomes" id="UP000195141">
    <property type="component" value="Chromosome"/>
</dbReference>
<evidence type="ECO:0000256" key="8">
    <source>
        <dbReference type="PROSITE-ProRule" id="PRU00169"/>
    </source>
</evidence>
<evidence type="ECO:0000256" key="5">
    <source>
        <dbReference type="ARBA" id="ARBA00023015"/>
    </source>
</evidence>
<dbReference type="PANTHER" id="PTHR42713:SF3">
    <property type="entry name" value="TRANSCRIPTIONAL REGULATORY PROTEIN HPTR"/>
    <property type="match status" value="1"/>
</dbReference>
<keyword evidence="3 8" id="KW-0597">Phosphoprotein</keyword>
<evidence type="ECO:0000256" key="3">
    <source>
        <dbReference type="ARBA" id="ARBA00022553"/>
    </source>
</evidence>
<gene>
    <name evidence="12" type="ORF">A5888_001376</name>
    <name evidence="11" type="ORF">A5888_003336</name>
</gene>
<evidence type="ECO:0000256" key="7">
    <source>
        <dbReference type="ARBA" id="ARBA00023163"/>
    </source>
</evidence>
<keyword evidence="5" id="KW-0805">Transcription regulation</keyword>
<dbReference type="InterPro" id="IPR001789">
    <property type="entry name" value="Sig_transdc_resp-reg_receiver"/>
</dbReference>
<dbReference type="Gene3D" id="1.10.10.60">
    <property type="entry name" value="Homeodomain-like"/>
    <property type="match status" value="2"/>
</dbReference>
<proteinExistence type="predicted"/>
<feature type="domain" description="Response regulatory" evidence="10">
    <location>
        <begin position="5"/>
        <end position="122"/>
    </location>
</feature>
<keyword evidence="6" id="KW-0238">DNA-binding</keyword>
<dbReference type="PROSITE" id="PS01124">
    <property type="entry name" value="HTH_ARAC_FAMILY_2"/>
    <property type="match status" value="1"/>
</dbReference>
<evidence type="ECO:0000256" key="6">
    <source>
        <dbReference type="ARBA" id="ARBA00023125"/>
    </source>
</evidence>
<keyword evidence="2" id="KW-0963">Cytoplasm</keyword>
<dbReference type="EMBL" id="CP147247">
    <property type="protein sequence ID" value="WYJ89653.1"/>
    <property type="molecule type" value="Genomic_DNA"/>
</dbReference>
<dbReference type="AlphaFoldDB" id="A0A242K462"/>
<reference evidence="12" key="2">
    <citation type="submission" date="2017-05" db="EMBL/GenBank/DDBJ databases">
        <authorList>
            <consortium name="The Broad Institute Genomics Platform"/>
            <consortium name="The Broad Institute Genomic Center for Infectious Diseases"/>
            <person name="Earl A."/>
            <person name="Manson A."/>
            <person name="Schwartman J."/>
            <person name="Gilmore M."/>
            <person name="Abouelleil A."/>
            <person name="Cao P."/>
            <person name="Chapman S."/>
            <person name="Cusick C."/>
            <person name="Shea T."/>
            <person name="Young S."/>
            <person name="Neafsey D."/>
            <person name="Nusbaum C."/>
            <person name="Birren B."/>
        </authorList>
    </citation>
    <scope>NUCLEOTIDE SEQUENCE</scope>
    <source>
        <strain evidence="12">9E7_DIV0242</strain>
    </source>
</reference>
<dbReference type="PROSITE" id="PS00041">
    <property type="entry name" value="HTH_ARAC_FAMILY_1"/>
    <property type="match status" value="1"/>
</dbReference>